<keyword evidence="1" id="KW-1133">Transmembrane helix</keyword>
<sequence length="78" mass="8842">MENKHLEICEIFSVNLYTVCTLASLQVSNPSVFVAQLMAQLSCDIVEVSKDPKFGLLFYSMFAIEASFFVFSDLKFFV</sequence>
<reference evidence="2" key="1">
    <citation type="journal article" date="2023" name="Insect Mol. Biol.">
        <title>Genome sequencing provides insights into the evolution of gene families encoding plant cell wall-degrading enzymes in longhorned beetles.</title>
        <authorList>
            <person name="Shin N.R."/>
            <person name="Okamura Y."/>
            <person name="Kirsch R."/>
            <person name="Pauchet Y."/>
        </authorList>
    </citation>
    <scope>NUCLEOTIDE SEQUENCE</scope>
    <source>
        <strain evidence="2">MMC_N1</strain>
    </source>
</reference>
<name>A0ABQ9JPT4_9CUCU</name>
<feature type="transmembrane region" description="Helical" evidence="1">
    <location>
        <begin position="56"/>
        <end position="77"/>
    </location>
</feature>
<accession>A0ABQ9JPT4</accession>
<organism evidence="2 3">
    <name type="scientific">Molorchus minor</name>
    <dbReference type="NCBI Taxonomy" id="1323400"/>
    <lineage>
        <taxon>Eukaryota</taxon>
        <taxon>Metazoa</taxon>
        <taxon>Ecdysozoa</taxon>
        <taxon>Arthropoda</taxon>
        <taxon>Hexapoda</taxon>
        <taxon>Insecta</taxon>
        <taxon>Pterygota</taxon>
        <taxon>Neoptera</taxon>
        <taxon>Endopterygota</taxon>
        <taxon>Coleoptera</taxon>
        <taxon>Polyphaga</taxon>
        <taxon>Cucujiformia</taxon>
        <taxon>Chrysomeloidea</taxon>
        <taxon>Cerambycidae</taxon>
        <taxon>Lamiinae</taxon>
        <taxon>Monochamini</taxon>
        <taxon>Molorchus</taxon>
    </lineage>
</organism>
<dbReference type="EMBL" id="JAPWTJ010000268">
    <property type="protein sequence ID" value="KAJ8980286.1"/>
    <property type="molecule type" value="Genomic_DNA"/>
</dbReference>
<gene>
    <name evidence="2" type="ORF">NQ317_005205</name>
</gene>
<comment type="caution">
    <text evidence="2">The sequence shown here is derived from an EMBL/GenBank/DDBJ whole genome shotgun (WGS) entry which is preliminary data.</text>
</comment>
<keyword evidence="3" id="KW-1185">Reference proteome</keyword>
<evidence type="ECO:0000256" key="1">
    <source>
        <dbReference type="SAM" id="Phobius"/>
    </source>
</evidence>
<dbReference type="Proteomes" id="UP001162164">
    <property type="component" value="Unassembled WGS sequence"/>
</dbReference>
<proteinExistence type="predicted"/>
<evidence type="ECO:0000313" key="3">
    <source>
        <dbReference type="Proteomes" id="UP001162164"/>
    </source>
</evidence>
<keyword evidence="1" id="KW-0812">Transmembrane</keyword>
<protein>
    <submittedName>
        <fullName evidence="2">Uncharacterized protein</fullName>
    </submittedName>
</protein>
<evidence type="ECO:0000313" key="2">
    <source>
        <dbReference type="EMBL" id="KAJ8980286.1"/>
    </source>
</evidence>
<keyword evidence="1" id="KW-0472">Membrane</keyword>